<reference evidence="3" key="3">
    <citation type="submission" date="2015-06" db="UniProtKB">
        <authorList>
            <consortium name="EnsemblProtists"/>
        </authorList>
    </citation>
    <scope>IDENTIFICATION</scope>
</reference>
<dbReference type="GO" id="GO:0016740">
    <property type="term" value="F:transferase activity"/>
    <property type="evidence" value="ECO:0007669"/>
    <property type="project" value="UniProtKB-KW"/>
</dbReference>
<dbReference type="InterPro" id="IPR026591">
    <property type="entry name" value="Sirtuin_cat_small_dom_sf"/>
</dbReference>
<gene>
    <name evidence="2" type="ORF">GUITHDRAFT_162849</name>
</gene>
<dbReference type="PaxDb" id="55529-EKX46935"/>
<protein>
    <submittedName>
        <fullName evidence="2 3">Uncharacterized protein</fullName>
    </submittedName>
</protein>
<keyword evidence="1" id="KW-0808">Transferase</keyword>
<proteinExistence type="predicted"/>
<dbReference type="PANTHER" id="PTHR48252:SF77">
    <property type="entry name" value="HISTONE DEACETYLASE DOMAIN-CONTAINING PROTEIN"/>
    <property type="match status" value="1"/>
</dbReference>
<evidence type="ECO:0000313" key="4">
    <source>
        <dbReference type="Proteomes" id="UP000011087"/>
    </source>
</evidence>
<evidence type="ECO:0000256" key="1">
    <source>
        <dbReference type="ARBA" id="ARBA00022679"/>
    </source>
</evidence>
<reference evidence="4" key="2">
    <citation type="submission" date="2012-11" db="EMBL/GenBank/DDBJ databases">
        <authorList>
            <person name="Kuo A."/>
            <person name="Curtis B.A."/>
            <person name="Tanifuji G."/>
            <person name="Burki F."/>
            <person name="Gruber A."/>
            <person name="Irimia M."/>
            <person name="Maruyama S."/>
            <person name="Arias M.C."/>
            <person name="Ball S.G."/>
            <person name="Gile G.H."/>
            <person name="Hirakawa Y."/>
            <person name="Hopkins J.F."/>
            <person name="Rensing S.A."/>
            <person name="Schmutz J."/>
            <person name="Symeonidi A."/>
            <person name="Elias M."/>
            <person name="Eveleigh R.J."/>
            <person name="Herman E.K."/>
            <person name="Klute M.J."/>
            <person name="Nakayama T."/>
            <person name="Obornik M."/>
            <person name="Reyes-Prieto A."/>
            <person name="Armbrust E.V."/>
            <person name="Aves S.J."/>
            <person name="Beiko R.G."/>
            <person name="Coutinho P."/>
            <person name="Dacks J.B."/>
            <person name="Durnford D.G."/>
            <person name="Fast N.M."/>
            <person name="Green B.R."/>
            <person name="Grisdale C."/>
            <person name="Hempe F."/>
            <person name="Henrissat B."/>
            <person name="Hoppner M.P."/>
            <person name="Ishida K.-I."/>
            <person name="Kim E."/>
            <person name="Koreny L."/>
            <person name="Kroth P.G."/>
            <person name="Liu Y."/>
            <person name="Malik S.-B."/>
            <person name="Maier U.G."/>
            <person name="McRose D."/>
            <person name="Mock T."/>
            <person name="Neilson J.A."/>
            <person name="Onodera N.T."/>
            <person name="Poole A.M."/>
            <person name="Pritham E.J."/>
            <person name="Richards T.A."/>
            <person name="Rocap G."/>
            <person name="Roy S.W."/>
            <person name="Sarai C."/>
            <person name="Schaack S."/>
            <person name="Shirato S."/>
            <person name="Slamovits C.H."/>
            <person name="Spencer D.F."/>
            <person name="Suzuki S."/>
            <person name="Worden A.Z."/>
            <person name="Zauner S."/>
            <person name="Barry K."/>
            <person name="Bell C."/>
            <person name="Bharti A.K."/>
            <person name="Crow J.A."/>
            <person name="Grimwood J."/>
            <person name="Kramer R."/>
            <person name="Lindquist E."/>
            <person name="Lucas S."/>
            <person name="Salamov A."/>
            <person name="McFadden G.I."/>
            <person name="Lane C.E."/>
            <person name="Keeling P.J."/>
            <person name="Gray M.W."/>
            <person name="Grigoriev I.V."/>
            <person name="Archibald J.M."/>
        </authorList>
    </citation>
    <scope>NUCLEOTIDE SEQUENCE</scope>
    <source>
        <strain evidence="4">CCMP2712</strain>
    </source>
</reference>
<dbReference type="AlphaFoldDB" id="L1JFQ6"/>
<dbReference type="HOGENOM" id="CLU_023643_2_0_1"/>
<dbReference type="PANTHER" id="PTHR48252">
    <property type="entry name" value="HISTONE DEACETYLASE 2-RELATED"/>
    <property type="match status" value="1"/>
</dbReference>
<dbReference type="Gene3D" id="3.40.50.1220">
    <property type="entry name" value="TPP-binding domain"/>
    <property type="match status" value="1"/>
</dbReference>
<dbReference type="EnsemblProtists" id="EKX46935">
    <property type="protein sequence ID" value="EKX46935"/>
    <property type="gene ID" value="GUITHDRAFT_162849"/>
</dbReference>
<dbReference type="eggNOG" id="ENOG502QTSC">
    <property type="taxonomic scope" value="Eukaryota"/>
</dbReference>
<keyword evidence="4" id="KW-1185">Reference proteome</keyword>
<dbReference type="GeneID" id="17303584"/>
<dbReference type="Proteomes" id="UP000011087">
    <property type="component" value="Unassembled WGS sequence"/>
</dbReference>
<sequence length="431" mass="48982">MPDLQQRIDQKKRRPPLNRKKEDLRLRLRAIKLSDPDPVMKTLEDAFVRAAELLLSADYVLIAAGAGFSADSGLPVYKDIADVDAYKKMDVTYADLCVPDWLLKDPEIFYGFWGSCYNDYLGTTPHKGYEIVKEWIDCGFKGREGGSGPGVGWGGSSTTQQNADILQPCKPSLRGLPYTARPTSAVVPASRDQYSFKNRPKSTSMIRKKLEMTKLKEPDFFVYTSNVDTAFQCRIPCCQKVWSLPDDYRFQVDKDTRRTQRFRNAEGQKGEEEGKDLIYRHGKVLEIEEPSNRKMDFRGLTPYTQNQSLNRLVRFGDEASNRKCFDEELRCQIETDESNYKTWVKRAVANMKLGKKVVILEGGCGKRVPTVRLNSNKLVASGADLIRINLDFPLNPKYPSKTVSLQTSVLNALVGIDEAIRRLCYRTRSQP</sequence>
<name>L1JFQ6_GUITC</name>
<dbReference type="InterPro" id="IPR029035">
    <property type="entry name" value="DHS-like_NAD/FAD-binding_dom"/>
</dbReference>
<dbReference type="KEGG" id="gtt:GUITHDRAFT_162849"/>
<organism evidence="2">
    <name type="scientific">Guillardia theta (strain CCMP2712)</name>
    <name type="common">Cryptophyte</name>
    <dbReference type="NCBI Taxonomy" id="905079"/>
    <lineage>
        <taxon>Eukaryota</taxon>
        <taxon>Cryptophyceae</taxon>
        <taxon>Pyrenomonadales</taxon>
        <taxon>Geminigeraceae</taxon>
        <taxon>Guillardia</taxon>
    </lineage>
</organism>
<dbReference type="SUPFAM" id="SSF52467">
    <property type="entry name" value="DHS-like NAD/FAD-binding domain"/>
    <property type="match status" value="1"/>
</dbReference>
<dbReference type="RefSeq" id="XP_005833915.1">
    <property type="nucleotide sequence ID" value="XM_005833858.1"/>
</dbReference>
<dbReference type="OrthoDB" id="424302at2759"/>
<dbReference type="Gene3D" id="3.30.1600.10">
    <property type="entry name" value="SIR2/SIRT2 'Small Domain"/>
    <property type="match status" value="1"/>
</dbReference>
<evidence type="ECO:0000313" key="3">
    <source>
        <dbReference type="EnsemblProtists" id="EKX46935"/>
    </source>
</evidence>
<dbReference type="EMBL" id="JH992992">
    <property type="protein sequence ID" value="EKX46935.1"/>
    <property type="molecule type" value="Genomic_DNA"/>
</dbReference>
<reference evidence="2 4" key="1">
    <citation type="journal article" date="2012" name="Nature">
        <title>Algal genomes reveal evolutionary mosaicism and the fate of nucleomorphs.</title>
        <authorList>
            <consortium name="DOE Joint Genome Institute"/>
            <person name="Curtis B.A."/>
            <person name="Tanifuji G."/>
            <person name="Burki F."/>
            <person name="Gruber A."/>
            <person name="Irimia M."/>
            <person name="Maruyama S."/>
            <person name="Arias M.C."/>
            <person name="Ball S.G."/>
            <person name="Gile G.H."/>
            <person name="Hirakawa Y."/>
            <person name="Hopkins J.F."/>
            <person name="Kuo A."/>
            <person name="Rensing S.A."/>
            <person name="Schmutz J."/>
            <person name="Symeonidi A."/>
            <person name="Elias M."/>
            <person name="Eveleigh R.J."/>
            <person name="Herman E.K."/>
            <person name="Klute M.J."/>
            <person name="Nakayama T."/>
            <person name="Obornik M."/>
            <person name="Reyes-Prieto A."/>
            <person name="Armbrust E.V."/>
            <person name="Aves S.J."/>
            <person name="Beiko R.G."/>
            <person name="Coutinho P."/>
            <person name="Dacks J.B."/>
            <person name="Durnford D.G."/>
            <person name="Fast N.M."/>
            <person name="Green B.R."/>
            <person name="Grisdale C.J."/>
            <person name="Hempel F."/>
            <person name="Henrissat B."/>
            <person name="Hoppner M.P."/>
            <person name="Ishida K."/>
            <person name="Kim E."/>
            <person name="Koreny L."/>
            <person name="Kroth P.G."/>
            <person name="Liu Y."/>
            <person name="Malik S.B."/>
            <person name="Maier U.G."/>
            <person name="McRose D."/>
            <person name="Mock T."/>
            <person name="Neilson J.A."/>
            <person name="Onodera N.T."/>
            <person name="Poole A.M."/>
            <person name="Pritham E.J."/>
            <person name="Richards T.A."/>
            <person name="Rocap G."/>
            <person name="Roy S.W."/>
            <person name="Sarai C."/>
            <person name="Schaack S."/>
            <person name="Shirato S."/>
            <person name="Slamovits C.H."/>
            <person name="Spencer D.F."/>
            <person name="Suzuki S."/>
            <person name="Worden A.Z."/>
            <person name="Zauner S."/>
            <person name="Barry K."/>
            <person name="Bell C."/>
            <person name="Bharti A.K."/>
            <person name="Crow J.A."/>
            <person name="Grimwood J."/>
            <person name="Kramer R."/>
            <person name="Lindquist E."/>
            <person name="Lucas S."/>
            <person name="Salamov A."/>
            <person name="McFadden G.I."/>
            <person name="Lane C.E."/>
            <person name="Keeling P.J."/>
            <person name="Gray M.W."/>
            <person name="Grigoriev I.V."/>
            <person name="Archibald J.M."/>
        </authorList>
    </citation>
    <scope>NUCLEOTIDE SEQUENCE</scope>
    <source>
        <strain evidence="2 4">CCMP2712</strain>
    </source>
</reference>
<accession>L1JFQ6</accession>
<evidence type="ECO:0000313" key="2">
    <source>
        <dbReference type="EMBL" id="EKX46935.1"/>
    </source>
</evidence>